<proteinExistence type="predicted"/>
<dbReference type="AlphaFoldDB" id="A0A6U8L5E6"/>
<sequence length="599" mass="65591">MGSATQEELLSTLHNVIQKYDQIYQYSVLLASSCDSQRDEPCVTEPSCGISSTPKAAQTATGPKGTHSVKGTGQRVPLTKAQASRCTRANGPIQRPVPSQALSPQKTATITRLCHANRISEDVLSQDYLKAFLKLANLADSPLQSSPQSKKESERIHCSARIGVIRNAAVHTCQVGWAGYRSGPRSIHCTACHNQRSKVRQLKLKSTPVSDCPGKSPGNPSYKPGATATTVAKEEAAITTDQRISPTRQPPRNYHRLGLGQGIESKTAALQSKSIHRHRERQPTCPTHPRKPSGGPVPKSGAPRQSAAAPTETSDQAGHVQYSSSSQNVGPSFKGPSAKAPSGCSPLLGEEKALLPQSDRAHLLRHIMQTMPWALNPAVLQALQQTTKYQQVDQDKDSPSLKIKSQLLPLSQSQSSLTISASSTDFIYQLTQEGDEEEECEEEEDEQEDDEEVVEEEQEASESSMEFSIKSLTQPIPLGYLRNLQSYSSIQQLQYGLPQTRTAGLPAVHQEQPFMKQCANFPGPQADYDVVQEDAIIIHGQPEPPRCTADRFAAVRYHQGLQSPELHQELVEMQEIMASEACDSHDFIKLKVQEWLKST</sequence>
<dbReference type="EMBL" id="HBGA01127252">
    <property type="protein sequence ID" value="CAD9035889.1"/>
    <property type="molecule type" value="Transcribed_RNA"/>
</dbReference>
<evidence type="ECO:0000313" key="3">
    <source>
        <dbReference type="EMBL" id="CAD9035890.1"/>
    </source>
</evidence>
<feature type="region of interest" description="Disordered" evidence="1">
    <location>
        <begin position="45"/>
        <end position="102"/>
    </location>
</feature>
<dbReference type="EMBL" id="HBGA01127253">
    <property type="protein sequence ID" value="CAD9035890.1"/>
    <property type="molecule type" value="Transcribed_RNA"/>
</dbReference>
<accession>A0A6U8L5E6</accession>
<feature type="compositionally biased region" description="Polar residues" evidence="1">
    <location>
        <begin position="49"/>
        <end position="61"/>
    </location>
</feature>
<protein>
    <submittedName>
        <fullName evidence="2">Uncharacterized protein</fullName>
    </submittedName>
</protein>
<name>A0A6U8L5E6_9EUGL</name>
<feature type="region of interest" description="Disordered" evidence="1">
    <location>
        <begin position="202"/>
        <end position="345"/>
    </location>
</feature>
<evidence type="ECO:0000313" key="2">
    <source>
        <dbReference type="EMBL" id="CAD9035889.1"/>
    </source>
</evidence>
<feature type="compositionally biased region" description="Acidic residues" evidence="1">
    <location>
        <begin position="433"/>
        <end position="460"/>
    </location>
</feature>
<organism evidence="2">
    <name type="scientific">Eutreptiella gymnastica</name>
    <dbReference type="NCBI Taxonomy" id="73025"/>
    <lineage>
        <taxon>Eukaryota</taxon>
        <taxon>Discoba</taxon>
        <taxon>Euglenozoa</taxon>
        <taxon>Euglenida</taxon>
        <taxon>Spirocuta</taxon>
        <taxon>Euglenophyceae</taxon>
        <taxon>Eutreptiales</taxon>
        <taxon>Eutreptiaceae</taxon>
        <taxon>Eutreptiella</taxon>
    </lineage>
</organism>
<gene>
    <name evidence="2" type="ORF">EGYM00392_LOCUS47043</name>
    <name evidence="3" type="ORF">EGYM00392_LOCUS47044</name>
</gene>
<evidence type="ECO:0000256" key="1">
    <source>
        <dbReference type="SAM" id="MobiDB-lite"/>
    </source>
</evidence>
<feature type="compositionally biased region" description="Polar residues" evidence="1">
    <location>
        <begin position="311"/>
        <end position="330"/>
    </location>
</feature>
<feature type="region of interest" description="Disordered" evidence="1">
    <location>
        <begin position="433"/>
        <end position="466"/>
    </location>
</feature>
<reference evidence="2" key="1">
    <citation type="submission" date="2021-01" db="EMBL/GenBank/DDBJ databases">
        <authorList>
            <person name="Corre E."/>
            <person name="Pelletier E."/>
            <person name="Niang G."/>
            <person name="Scheremetjew M."/>
            <person name="Finn R."/>
            <person name="Kale V."/>
            <person name="Holt S."/>
            <person name="Cochrane G."/>
            <person name="Meng A."/>
            <person name="Brown T."/>
            <person name="Cohen L."/>
        </authorList>
    </citation>
    <scope>NUCLEOTIDE SEQUENCE</scope>
    <source>
        <strain evidence="2">NIES-381</strain>
    </source>
</reference>